<evidence type="ECO:0000256" key="1">
    <source>
        <dbReference type="SAM" id="MobiDB-lite"/>
    </source>
</evidence>
<gene>
    <name evidence="2" type="ORF">DSTB1V02_LOCUS11726</name>
</gene>
<feature type="region of interest" description="Disordered" evidence="1">
    <location>
        <begin position="30"/>
        <end position="68"/>
    </location>
</feature>
<protein>
    <submittedName>
        <fullName evidence="2">Uncharacterized protein</fullName>
    </submittedName>
</protein>
<dbReference type="Proteomes" id="UP000677054">
    <property type="component" value="Unassembled WGS sequence"/>
</dbReference>
<feature type="compositionally biased region" description="Basic and acidic residues" evidence="1">
    <location>
        <begin position="38"/>
        <end position="55"/>
    </location>
</feature>
<sequence>MVDTPMRGVFREEARALVPLVTSDIFLSSQTRSASGPQDKHLASALQTHEEEQKQPENSNHKSSPQSPLGLTVPGMSWMYVVHGNEPLYLSSPLTSEEDEGLISDCSTPDNLTTSKPHSTFSHFRAPKDPDPSVVATLTPRDFFLYAEEEGHEVDISIYAGFRYISYSFNSDAACKAIGLYIAQ</sequence>
<dbReference type="EMBL" id="LR903498">
    <property type="protein sequence ID" value="CAD7251965.1"/>
    <property type="molecule type" value="Genomic_DNA"/>
</dbReference>
<keyword evidence="3" id="KW-1185">Reference proteome</keyword>
<organism evidence="2">
    <name type="scientific">Darwinula stevensoni</name>
    <dbReference type="NCBI Taxonomy" id="69355"/>
    <lineage>
        <taxon>Eukaryota</taxon>
        <taxon>Metazoa</taxon>
        <taxon>Ecdysozoa</taxon>
        <taxon>Arthropoda</taxon>
        <taxon>Crustacea</taxon>
        <taxon>Oligostraca</taxon>
        <taxon>Ostracoda</taxon>
        <taxon>Podocopa</taxon>
        <taxon>Podocopida</taxon>
        <taxon>Darwinulocopina</taxon>
        <taxon>Darwinuloidea</taxon>
        <taxon>Darwinulidae</taxon>
        <taxon>Darwinula</taxon>
    </lineage>
</organism>
<evidence type="ECO:0000313" key="3">
    <source>
        <dbReference type="Proteomes" id="UP000677054"/>
    </source>
</evidence>
<feature type="compositionally biased region" description="Polar residues" evidence="1">
    <location>
        <begin position="56"/>
        <end position="68"/>
    </location>
</feature>
<feature type="non-terminal residue" evidence="2">
    <location>
        <position position="184"/>
    </location>
</feature>
<name>A0A7R9ADA9_9CRUS</name>
<accession>A0A7R9ADA9</accession>
<dbReference type="AlphaFoldDB" id="A0A7R9ADA9"/>
<proteinExistence type="predicted"/>
<reference evidence="2" key="1">
    <citation type="submission" date="2020-11" db="EMBL/GenBank/DDBJ databases">
        <authorList>
            <person name="Tran Van P."/>
        </authorList>
    </citation>
    <scope>NUCLEOTIDE SEQUENCE</scope>
</reference>
<evidence type="ECO:0000313" key="2">
    <source>
        <dbReference type="EMBL" id="CAD7251965.1"/>
    </source>
</evidence>
<dbReference type="EMBL" id="CAJPEV010003981">
    <property type="protein sequence ID" value="CAG0900930.1"/>
    <property type="molecule type" value="Genomic_DNA"/>
</dbReference>